<accession>A0A3D8RHW4</accession>
<gene>
    <name evidence="1" type="ORF">BP5796_07091</name>
</gene>
<dbReference type="SUPFAM" id="SSF51197">
    <property type="entry name" value="Clavaminate synthase-like"/>
    <property type="match status" value="1"/>
</dbReference>
<reference evidence="1 2" key="1">
    <citation type="journal article" date="2018" name="IMA Fungus">
        <title>IMA Genome-F 9: Draft genome sequence of Annulohypoxylon stygium, Aspergillus mulundensis, Berkeleyomyces basicola (syn. Thielaviopsis basicola), Ceratocystis smalleyi, two Cercospora beticola strains, Coleophoma cylindrospora, Fusarium fracticaudum, Phialophora cf. hyalina, and Morchella septimelata.</title>
        <authorList>
            <person name="Wingfield B.D."/>
            <person name="Bills G.F."/>
            <person name="Dong Y."/>
            <person name="Huang W."/>
            <person name="Nel W.J."/>
            <person name="Swalarsk-Parry B.S."/>
            <person name="Vaghefi N."/>
            <person name="Wilken P.M."/>
            <person name="An Z."/>
            <person name="de Beer Z.W."/>
            <person name="De Vos L."/>
            <person name="Chen L."/>
            <person name="Duong T.A."/>
            <person name="Gao Y."/>
            <person name="Hammerbacher A."/>
            <person name="Kikkert J.R."/>
            <person name="Li Y."/>
            <person name="Li H."/>
            <person name="Li K."/>
            <person name="Li Q."/>
            <person name="Liu X."/>
            <person name="Ma X."/>
            <person name="Naidoo K."/>
            <person name="Pethybridge S.J."/>
            <person name="Sun J."/>
            <person name="Steenkamp E.T."/>
            <person name="van der Nest M.A."/>
            <person name="van Wyk S."/>
            <person name="Wingfield M.J."/>
            <person name="Xiong C."/>
            <person name="Yue Q."/>
            <person name="Zhang X."/>
        </authorList>
    </citation>
    <scope>NUCLEOTIDE SEQUENCE [LARGE SCALE GENOMIC DNA]</scope>
    <source>
        <strain evidence="1 2">BP5796</strain>
    </source>
</reference>
<dbReference type="Pfam" id="PF05721">
    <property type="entry name" value="PhyH"/>
    <property type="match status" value="1"/>
</dbReference>
<evidence type="ECO:0008006" key="3">
    <source>
        <dbReference type="Google" id="ProtNLM"/>
    </source>
</evidence>
<protein>
    <recommendedName>
        <fullName evidence="3">Phytanoyl-CoA dioxygenase</fullName>
    </recommendedName>
</protein>
<comment type="caution">
    <text evidence="1">The sequence shown here is derived from an EMBL/GenBank/DDBJ whole genome shotgun (WGS) entry which is preliminary data.</text>
</comment>
<organism evidence="1 2">
    <name type="scientific">Coleophoma crateriformis</name>
    <dbReference type="NCBI Taxonomy" id="565419"/>
    <lineage>
        <taxon>Eukaryota</taxon>
        <taxon>Fungi</taxon>
        <taxon>Dikarya</taxon>
        <taxon>Ascomycota</taxon>
        <taxon>Pezizomycotina</taxon>
        <taxon>Leotiomycetes</taxon>
        <taxon>Helotiales</taxon>
        <taxon>Dermateaceae</taxon>
        <taxon>Coleophoma</taxon>
    </lineage>
</organism>
<proteinExistence type="predicted"/>
<evidence type="ECO:0000313" key="1">
    <source>
        <dbReference type="EMBL" id="RDW73649.1"/>
    </source>
</evidence>
<name>A0A3D8RHW4_9HELO</name>
<dbReference type="Gene3D" id="2.60.120.620">
    <property type="entry name" value="q2cbj1_9rhob like domain"/>
    <property type="match status" value="1"/>
</dbReference>
<dbReference type="PANTHER" id="PTHR31630:SF6">
    <property type="entry name" value="PHYTANOYL-COA DIOXYGENASE-RELATED"/>
    <property type="match status" value="1"/>
</dbReference>
<sequence length="323" mass="37062">MPHAIIPNVDEKYGDWRDDLFQDGFAVVKGAVPADRAAGYVEEMTKWLERFPLGFDRNDPSTWTEEHLPANMKGGMYHGYAVAHEKFVWDARLEPGVVDAFAKIWGTDELLVSFDGINMTLPLPDSTRPKSARWPHQDQDSRIRGFGCAQGIINLADNGPEDGGLMVMKGSHRLNDEFFKTHSMDKKEKWGKVPDDWHGFDDDEVEWFEERGCELMKVNAKAGDLLVWDSRTIHYNILPTGKQTRAVIYACYTPAALATPEGLAKKKEIFENRERTTHWPHRNFWRADKILRLGKEDPYHRDRPFEEPVISDRLLKLAGAMSY</sequence>
<dbReference type="Proteomes" id="UP000256328">
    <property type="component" value="Unassembled WGS sequence"/>
</dbReference>
<dbReference type="PANTHER" id="PTHR31630">
    <property type="entry name" value="PHYTANOYL-COA DIOXYGENASE-RELATED-RELATED"/>
    <property type="match status" value="1"/>
</dbReference>
<dbReference type="AlphaFoldDB" id="A0A3D8RHW4"/>
<dbReference type="InterPro" id="IPR008775">
    <property type="entry name" value="Phytyl_CoA_dOase-like"/>
</dbReference>
<dbReference type="EMBL" id="PDLN01000010">
    <property type="protein sequence ID" value="RDW73649.1"/>
    <property type="molecule type" value="Genomic_DNA"/>
</dbReference>
<evidence type="ECO:0000313" key="2">
    <source>
        <dbReference type="Proteomes" id="UP000256328"/>
    </source>
</evidence>
<dbReference type="OrthoDB" id="445007at2759"/>
<keyword evidence="2" id="KW-1185">Reference proteome</keyword>